<proteinExistence type="predicted"/>
<dbReference type="AlphaFoldDB" id="A0A1H1C528"/>
<gene>
    <name evidence="1" type="ORF">SAMN05443245_1953</name>
</gene>
<dbReference type="OrthoDB" id="6942177at2"/>
<evidence type="ECO:0008006" key="3">
    <source>
        <dbReference type="Google" id="ProtNLM"/>
    </source>
</evidence>
<dbReference type="RefSeq" id="WP_074764092.1">
    <property type="nucleotide sequence ID" value="NZ_FNKP01000001.1"/>
</dbReference>
<name>A0A1H1C528_9BURK</name>
<accession>A0A1H1C528</accession>
<evidence type="ECO:0000313" key="1">
    <source>
        <dbReference type="EMBL" id="SDQ58756.1"/>
    </source>
</evidence>
<organism evidence="1 2">
    <name type="scientific">Paraburkholderia fungorum</name>
    <dbReference type="NCBI Taxonomy" id="134537"/>
    <lineage>
        <taxon>Bacteria</taxon>
        <taxon>Pseudomonadati</taxon>
        <taxon>Pseudomonadota</taxon>
        <taxon>Betaproteobacteria</taxon>
        <taxon>Burkholderiales</taxon>
        <taxon>Burkholderiaceae</taxon>
        <taxon>Paraburkholderia</taxon>
    </lineage>
</organism>
<reference evidence="2" key="1">
    <citation type="submission" date="2016-10" db="EMBL/GenBank/DDBJ databases">
        <authorList>
            <person name="Varghese N."/>
            <person name="Submissions S."/>
        </authorList>
    </citation>
    <scope>NUCLEOTIDE SEQUENCE [LARGE SCALE GENOMIC DNA]</scope>
    <source>
        <strain evidence="2">GAS106B</strain>
    </source>
</reference>
<protein>
    <recommendedName>
        <fullName evidence="3">Flagellar biosynthesis sigma factor</fullName>
    </recommendedName>
</protein>
<keyword evidence="2" id="KW-1185">Reference proteome</keyword>
<dbReference type="EMBL" id="FNKP01000001">
    <property type="protein sequence ID" value="SDQ58756.1"/>
    <property type="molecule type" value="Genomic_DNA"/>
</dbReference>
<dbReference type="Proteomes" id="UP000183487">
    <property type="component" value="Unassembled WGS sequence"/>
</dbReference>
<evidence type="ECO:0000313" key="2">
    <source>
        <dbReference type="Proteomes" id="UP000183487"/>
    </source>
</evidence>
<sequence length="207" mass="23170">MQITKLHRRRRLACAGFVLTALLAIYAIARPSDELVLAIGEPYEQVRLQSPSVLPAIEPDANWGGLASRPARLRFVDPQYGFVAPAAKFLAVHYDSKGNVDSVTLSPQVATLLLDDAMQVLTDLQDQLRRGGWKPFREARSQPIEDTPARRAEIQTCVAPTSYWQAGIKYQLSLNIRCFRSEQHPDDERYLITLDLGPPVFEDSVVP</sequence>